<proteinExistence type="predicted"/>
<evidence type="ECO:0000256" key="1">
    <source>
        <dbReference type="SAM" id="MobiDB-lite"/>
    </source>
</evidence>
<feature type="transmembrane region" description="Helical" evidence="2">
    <location>
        <begin position="317"/>
        <end position="339"/>
    </location>
</feature>
<feature type="transmembrane region" description="Helical" evidence="2">
    <location>
        <begin position="102"/>
        <end position="135"/>
    </location>
</feature>
<dbReference type="KEGG" id="mtua:CSH63_04915"/>
<feature type="transmembrane region" description="Helical" evidence="2">
    <location>
        <begin position="147"/>
        <end position="165"/>
    </location>
</feature>
<sequence>MSVSKEAPVCQIGAREHLPDQLRGLALMGIVLVNMPFLALTNAGFVPSNTQGLADRVAEFVIVAFAQGKFYLLFAFLFGYSLSLMLRRRTADGLRRFRRRLLGLAVLGIGHAVFLFIGDILITYAILGVALLWFVRRDDRIVLRGAAVAYLLGVAVLAAVVVSVANGPQGAEGSGFVADPASLDASLRGSFLDAAAGRLASLPGILGVLGALNWSFALAMFLLGLAAGRRGVLASPQKYAALWQWLLITGIGIGLPGGVLSALLTVTGHESATREALGAAVGFATAPALTGAYIALTVRWTKRPIMALVEPAGRMSLTGYLGESILLSAIFCGWGLGLFGQISAFPAALIAIGVWFALDVFASLWLARFHYGPFEWLLRAWSYAQWPPMRIRMRTSMPPDQKVDAHRNKTIDAMMASGGLRGTAPTAPERGRGGVASKAGSNDSSPGMSR</sequence>
<dbReference type="AlphaFoldDB" id="A0A386WH85"/>
<accession>A0A386WH85</accession>
<feature type="transmembrane region" description="Helical" evidence="2">
    <location>
        <begin position="345"/>
        <end position="367"/>
    </location>
</feature>
<name>A0A386WH85_9ACTN</name>
<evidence type="ECO:0000256" key="2">
    <source>
        <dbReference type="SAM" id="Phobius"/>
    </source>
</evidence>
<feature type="domain" description="DUF418" evidence="3">
    <location>
        <begin position="227"/>
        <end position="384"/>
    </location>
</feature>
<dbReference type="PANTHER" id="PTHR30590">
    <property type="entry name" value="INNER MEMBRANE PROTEIN"/>
    <property type="match status" value="1"/>
</dbReference>
<keyword evidence="2" id="KW-1133">Transmembrane helix</keyword>
<feature type="transmembrane region" description="Helical" evidence="2">
    <location>
        <begin position="57"/>
        <end position="82"/>
    </location>
</feature>
<dbReference type="InterPro" id="IPR007349">
    <property type="entry name" value="DUF418"/>
</dbReference>
<evidence type="ECO:0000259" key="3">
    <source>
        <dbReference type="Pfam" id="PF04235"/>
    </source>
</evidence>
<protein>
    <recommendedName>
        <fullName evidence="3">DUF418 domain-containing protein</fullName>
    </recommendedName>
</protein>
<feature type="transmembrane region" description="Helical" evidence="2">
    <location>
        <begin position="239"/>
        <end position="264"/>
    </location>
</feature>
<feature type="compositionally biased region" description="Polar residues" evidence="1">
    <location>
        <begin position="439"/>
        <end position="450"/>
    </location>
</feature>
<dbReference type="Pfam" id="PF04235">
    <property type="entry name" value="DUF418"/>
    <property type="match status" value="1"/>
</dbReference>
<dbReference type="EMBL" id="CP024087">
    <property type="protein sequence ID" value="AYF26810.1"/>
    <property type="molecule type" value="Genomic_DNA"/>
</dbReference>
<dbReference type="PANTHER" id="PTHR30590:SF2">
    <property type="entry name" value="INNER MEMBRANE PROTEIN"/>
    <property type="match status" value="1"/>
</dbReference>
<feature type="region of interest" description="Disordered" evidence="1">
    <location>
        <begin position="418"/>
        <end position="450"/>
    </location>
</feature>
<evidence type="ECO:0000313" key="4">
    <source>
        <dbReference type="EMBL" id="AYF26810.1"/>
    </source>
</evidence>
<feature type="transmembrane region" description="Helical" evidence="2">
    <location>
        <begin position="276"/>
        <end position="296"/>
    </location>
</feature>
<feature type="transmembrane region" description="Helical" evidence="2">
    <location>
        <begin position="25"/>
        <end position="45"/>
    </location>
</feature>
<keyword evidence="2" id="KW-0812">Transmembrane</keyword>
<evidence type="ECO:0000313" key="5">
    <source>
        <dbReference type="Proteomes" id="UP000267804"/>
    </source>
</evidence>
<reference evidence="4 5" key="1">
    <citation type="submission" date="2017-10" db="EMBL/GenBank/DDBJ databases">
        <title>Integration of genomic and chemical information greatly accelerates assignment of the full stereostructure of myelolactone, a potent inhibitor of myeloma from a marine-derived Micromonospora.</title>
        <authorList>
            <person name="Kim M.C."/>
            <person name="Machado H."/>
            <person name="Jensen P.R."/>
            <person name="Fenical W."/>
        </authorList>
    </citation>
    <scope>NUCLEOTIDE SEQUENCE [LARGE SCALE GENOMIC DNA]</scope>
    <source>
        <strain evidence="4 5">CNY-010</strain>
    </source>
</reference>
<gene>
    <name evidence="4" type="ORF">CSH63_04915</name>
</gene>
<organism evidence="4 5">
    <name type="scientific">Micromonospora tulbaghiae</name>
    <dbReference type="NCBI Taxonomy" id="479978"/>
    <lineage>
        <taxon>Bacteria</taxon>
        <taxon>Bacillati</taxon>
        <taxon>Actinomycetota</taxon>
        <taxon>Actinomycetes</taxon>
        <taxon>Micromonosporales</taxon>
        <taxon>Micromonosporaceae</taxon>
        <taxon>Micromonospora</taxon>
    </lineage>
</organism>
<dbReference type="InterPro" id="IPR052529">
    <property type="entry name" value="Bact_Transport_Assoc"/>
</dbReference>
<keyword evidence="2" id="KW-0472">Membrane</keyword>
<dbReference type="Proteomes" id="UP000267804">
    <property type="component" value="Chromosome"/>
</dbReference>
<feature type="transmembrane region" description="Helical" evidence="2">
    <location>
        <begin position="205"/>
        <end position="227"/>
    </location>
</feature>